<reference evidence="4 5" key="1">
    <citation type="submission" date="2013-11" db="EMBL/GenBank/DDBJ databases">
        <title>Single cell genomics of uncultured Tannerella BU063 (oral taxon 286).</title>
        <authorList>
            <person name="Beall C.J."/>
            <person name="Campbell A.G."/>
            <person name="Griffen A.L."/>
            <person name="Podar M."/>
            <person name="Leys E.J."/>
        </authorList>
    </citation>
    <scope>NUCLEOTIDE SEQUENCE [LARGE SCALE GENOMIC DNA]</scope>
    <source>
        <strain evidence="4">Cell 1/3</strain>
    </source>
</reference>
<evidence type="ECO:0000256" key="1">
    <source>
        <dbReference type="ARBA" id="ARBA00022741"/>
    </source>
</evidence>
<dbReference type="Proteomes" id="UP000034982">
    <property type="component" value="Unassembled WGS sequence"/>
</dbReference>
<dbReference type="PANTHER" id="PTHR24220">
    <property type="entry name" value="IMPORT ATP-BINDING PROTEIN"/>
    <property type="match status" value="1"/>
</dbReference>
<dbReference type="PROSITE" id="PS50893">
    <property type="entry name" value="ABC_TRANSPORTER_2"/>
    <property type="match status" value="1"/>
</dbReference>
<dbReference type="Gene3D" id="3.40.50.300">
    <property type="entry name" value="P-loop containing nucleotide triphosphate hydrolases"/>
    <property type="match status" value="1"/>
</dbReference>
<accession>W2CIH3</accession>
<dbReference type="InterPro" id="IPR003439">
    <property type="entry name" value="ABC_transporter-like_ATP-bd"/>
</dbReference>
<dbReference type="InterPro" id="IPR015854">
    <property type="entry name" value="ABC_transpr_LolD-like"/>
</dbReference>
<keyword evidence="1" id="KW-0547">Nucleotide-binding</keyword>
<dbReference type="PANTHER" id="PTHR24220:SF470">
    <property type="entry name" value="CELL DIVISION ATP-BINDING PROTEIN FTSE"/>
    <property type="match status" value="1"/>
</dbReference>
<dbReference type="InterPro" id="IPR017871">
    <property type="entry name" value="ABC_transporter-like_CS"/>
</dbReference>
<dbReference type="SMART" id="SM00382">
    <property type="entry name" value="AAA"/>
    <property type="match status" value="1"/>
</dbReference>
<sequence length="246" mass="27355">MIIPSKTNQIEMERDTLVRLENVELTLDSDVILRDATFSLLSGEFVYVIGRVGSGKSSLLRALYAELPVAGGQASIMGYDLHGISLRDTAGLRRRLGIVFQDFQLLTDRTVRRNLEFVLRATGWKNPDDIDRRITETLRQTGIPDKAERMPHELSGGEQQRVAIARALLNMPAIILADEPTGNLDPETGRHIVGLLHDICRSGTAVVMTTHNYDLVRRYPARVVKCEDGRLTSLEAPIESANIITP</sequence>
<organism evidence="4 5">
    <name type="scientific">Tannerella sp. oral taxon BU063 isolate Cell 1/3</name>
    <dbReference type="NCBI Taxonomy" id="1411022"/>
    <lineage>
        <taxon>Bacteria</taxon>
        <taxon>Pseudomonadati</taxon>
        <taxon>Bacteroidota</taxon>
        <taxon>Bacteroidia</taxon>
        <taxon>Bacteroidales</taxon>
        <taxon>Tannerellaceae</taxon>
        <taxon>Tannerella</taxon>
    </lineage>
</organism>
<gene>
    <name evidence="4" type="ORF">T230_13165</name>
</gene>
<dbReference type="GO" id="GO:0016887">
    <property type="term" value="F:ATP hydrolysis activity"/>
    <property type="evidence" value="ECO:0007669"/>
    <property type="project" value="InterPro"/>
</dbReference>
<dbReference type="PROSITE" id="PS00211">
    <property type="entry name" value="ABC_TRANSPORTER_1"/>
    <property type="match status" value="1"/>
</dbReference>
<name>W2CIH3_9BACT</name>
<evidence type="ECO:0000256" key="2">
    <source>
        <dbReference type="ARBA" id="ARBA00022840"/>
    </source>
</evidence>
<dbReference type="InterPro" id="IPR003593">
    <property type="entry name" value="AAA+_ATPase"/>
</dbReference>
<protein>
    <submittedName>
        <fullName evidence="4">Phosphonate ABC transporter ATP-binding protein</fullName>
    </submittedName>
</protein>
<feature type="domain" description="ABC transporter" evidence="3">
    <location>
        <begin position="18"/>
        <end position="246"/>
    </location>
</feature>
<dbReference type="Pfam" id="PF00005">
    <property type="entry name" value="ABC_tran"/>
    <property type="match status" value="1"/>
</dbReference>
<dbReference type="EMBL" id="AYYE01001194">
    <property type="protein sequence ID" value="ETK06286.1"/>
    <property type="molecule type" value="Genomic_DNA"/>
</dbReference>
<dbReference type="SUPFAM" id="SSF52540">
    <property type="entry name" value="P-loop containing nucleoside triphosphate hydrolases"/>
    <property type="match status" value="1"/>
</dbReference>
<proteinExistence type="predicted"/>
<keyword evidence="2 4" id="KW-0067">ATP-binding</keyword>
<dbReference type="GO" id="GO:0005524">
    <property type="term" value="F:ATP binding"/>
    <property type="evidence" value="ECO:0007669"/>
    <property type="project" value="UniProtKB-KW"/>
</dbReference>
<evidence type="ECO:0000313" key="5">
    <source>
        <dbReference type="Proteomes" id="UP000034982"/>
    </source>
</evidence>
<dbReference type="PATRIC" id="fig|1411022.3.peg.1689"/>
<dbReference type="AlphaFoldDB" id="W2CIH3"/>
<dbReference type="GO" id="GO:0022857">
    <property type="term" value="F:transmembrane transporter activity"/>
    <property type="evidence" value="ECO:0007669"/>
    <property type="project" value="TreeGrafter"/>
</dbReference>
<dbReference type="GO" id="GO:0005886">
    <property type="term" value="C:plasma membrane"/>
    <property type="evidence" value="ECO:0007669"/>
    <property type="project" value="TreeGrafter"/>
</dbReference>
<dbReference type="InterPro" id="IPR027417">
    <property type="entry name" value="P-loop_NTPase"/>
</dbReference>
<evidence type="ECO:0000313" key="4">
    <source>
        <dbReference type="EMBL" id="ETK06286.1"/>
    </source>
</evidence>
<evidence type="ECO:0000259" key="3">
    <source>
        <dbReference type="PROSITE" id="PS50893"/>
    </source>
</evidence>
<comment type="caution">
    <text evidence="4">The sequence shown here is derived from an EMBL/GenBank/DDBJ whole genome shotgun (WGS) entry which is preliminary data.</text>
</comment>